<dbReference type="OrthoDB" id="343875at2759"/>
<dbReference type="GO" id="GO:0006368">
    <property type="term" value="P:transcription elongation by RNA polymerase II"/>
    <property type="evidence" value="ECO:0007669"/>
    <property type="project" value="TreeGrafter"/>
</dbReference>
<feature type="compositionally biased region" description="Basic and acidic residues" evidence="4">
    <location>
        <begin position="1210"/>
        <end position="1221"/>
    </location>
</feature>
<evidence type="ECO:0000313" key="5">
    <source>
        <dbReference type="EMBL" id="PWN41907.1"/>
    </source>
</evidence>
<dbReference type="InterPro" id="IPR011990">
    <property type="entry name" value="TPR-like_helical_dom_sf"/>
</dbReference>
<dbReference type="EMBL" id="KZ819386">
    <property type="protein sequence ID" value="PWN41907.1"/>
    <property type="molecule type" value="Genomic_DNA"/>
</dbReference>
<sequence>MASNAQLLLLVGGDSEFPINLDPLPPFEDELMYLLEGEKPESSYWTQVAVALFDQGRREEAQSLLNRAAEHISNRSDVMNVHSMLVALYISDARTLPKMILNDAKFQQIQGLPTKDVALGRAGKAQQDIEFVSSKSGKTSGMVGCTLSKALLLSAQGRNEEALRLFDSVLSMPARRSHPIAILGKACCLLRKRAYPLALKLYQEALSIVLAQNARAKKQSETEAHDTDWSAPTSNRYKWHNWKGPDPRVGIGLALWGMGRQAEARRAWSRAVSVDPNNAASSLLLGLSSLQIAKSLQTPIDPSTGAPAKSASVEDSVRAEAYAHALSSIQKAWKLDNTIATTACALADHITTRASVEVATRGTEWARAEYAKALKLGEHAIQRADSKSVLIQAQLLFARTAHLAALVDEEAPEASIGGVDNLELRAFAQRYYTRVIESFHSSAAAAAAGASSNAASEELQAGQALATLSLAQMQVVRGEPLGAIAALEELLNRHSGASSNKLSGTMECALLLASLRASSHPGATASEREADREKARPLLERCLRAVQAARLITRGRVPDDGLEEKSLEASNETQELDHALVLARSPLVGEALSVRSLEGMAKLGDDPLIHVQLAELWQSGARPNLSSACSAYIAALRAVLLGRSHTKGKDEEGNTVLLVRLRNNLGALHGIMAMESSSDAQLRSSTLSSAIRHLQSALEEAKTYEASRAASTTTSSSSGLLDAEKTTALYNLARALEIGGSVENLRDATSAYEAVLSAHTEYVDAKVRLALLQATSASARGEKEITRSADALFKEALLSDPSNFDTRLTYAVFLSGEMPASPSPPLWENIKESFAQLFYGSQAPGPTLFGGQNNARGVRDAAQVDPFILATLGWTYYHLGHLSALKAVSGSGGNAAGEAKKVRNRSMARSIDLLDKALALDPKCAFAAQALAILSAEGILHELAGVQENDERRRESADTAIALLGRVKDVREDPSVLVCLGHALMLREDFEGALRAYEGAAFRFSQLGIQNVSISTYLSRPHYRLGLRSKSYVHLERAVGHLREALDVLELRNTSSANLERNYLRYNEAVIRHKALQLLFELPPEARSVKQLSDAAKAVQDAQSIFSELLPEAKAGRLSYVPAEMVEQRELYASSSLLRTAPEHIAAQEEYEARKLADALSVAERKREAEAEKLLEKERQLARQAEEARILSEARRQARAQVVTWEPPPEEVKLPRPRKSEAGGAGAGKERKGSSGGKSRRKKKSGAESEIETSESERERDEQEEEEGEDGYGLSDEGVVDDDEDVDQEARERRKEEKRARKEAKRALKMSRKKKKKSRGDDEGQEGEMGEEENEDAPVRKKPRMRRAKEEDLIDSDEEM</sequence>
<dbReference type="GeneID" id="37034136"/>
<feature type="compositionally biased region" description="Acidic residues" evidence="4">
    <location>
        <begin position="1278"/>
        <end position="1287"/>
    </location>
</feature>
<reference evidence="5 6" key="1">
    <citation type="journal article" date="2018" name="Mol. Biol. Evol.">
        <title>Broad Genomic Sampling Reveals a Smut Pathogenic Ancestry of the Fungal Clade Ustilaginomycotina.</title>
        <authorList>
            <person name="Kijpornyongpan T."/>
            <person name="Mondo S.J."/>
            <person name="Barry K."/>
            <person name="Sandor L."/>
            <person name="Lee J."/>
            <person name="Lipzen A."/>
            <person name="Pangilinan J."/>
            <person name="LaButti K."/>
            <person name="Hainaut M."/>
            <person name="Henrissat B."/>
            <person name="Grigoriev I.V."/>
            <person name="Spatafora J.W."/>
            <person name="Aime M.C."/>
        </authorList>
    </citation>
    <scope>NUCLEOTIDE SEQUENCE [LARGE SCALE GENOMIC DNA]</scope>
    <source>
        <strain evidence="5 6">MCA 4658</strain>
    </source>
</reference>
<feature type="compositionally biased region" description="Acidic residues" evidence="4">
    <location>
        <begin position="1323"/>
        <end position="1336"/>
    </location>
</feature>
<dbReference type="PROSITE" id="PS50005">
    <property type="entry name" value="TPR"/>
    <property type="match status" value="1"/>
</dbReference>
<dbReference type="GO" id="GO:0006355">
    <property type="term" value="P:regulation of DNA-templated transcription"/>
    <property type="evidence" value="ECO:0007669"/>
    <property type="project" value="InterPro"/>
</dbReference>
<dbReference type="GO" id="GO:0000993">
    <property type="term" value="F:RNA polymerase II complex binding"/>
    <property type="evidence" value="ECO:0007669"/>
    <property type="project" value="TreeGrafter"/>
</dbReference>
<dbReference type="PANTHER" id="PTHR14027">
    <property type="entry name" value="RNA POLYMERASE-ASSOCIATED PROTEIN CTR9"/>
    <property type="match status" value="1"/>
</dbReference>
<accession>A0A316VW82</accession>
<dbReference type="GO" id="GO:0016593">
    <property type="term" value="C:Cdc73/Paf1 complex"/>
    <property type="evidence" value="ECO:0007669"/>
    <property type="project" value="TreeGrafter"/>
</dbReference>
<dbReference type="STRING" id="1522189.A0A316VW82"/>
<gene>
    <name evidence="5" type="ORF">IE81DRAFT_303014</name>
</gene>
<name>A0A316VW82_9BASI</name>
<evidence type="ECO:0000256" key="4">
    <source>
        <dbReference type="SAM" id="MobiDB-lite"/>
    </source>
</evidence>
<keyword evidence="2 3" id="KW-0802">TPR repeat</keyword>
<evidence type="ECO:0000256" key="1">
    <source>
        <dbReference type="ARBA" id="ARBA00022737"/>
    </source>
</evidence>
<protein>
    <recommendedName>
        <fullName evidence="7">TPR-like protein</fullName>
    </recommendedName>
</protein>
<feature type="compositionally biased region" description="Basic and acidic residues" evidence="4">
    <location>
        <begin position="1288"/>
        <end position="1300"/>
    </location>
</feature>
<dbReference type="InParanoid" id="A0A316VW82"/>
<proteinExistence type="predicted"/>
<dbReference type="InterPro" id="IPR031101">
    <property type="entry name" value="Ctr9"/>
</dbReference>
<dbReference type="Gene3D" id="1.25.40.10">
    <property type="entry name" value="Tetratricopeptide repeat domain"/>
    <property type="match status" value="2"/>
</dbReference>
<feature type="region of interest" description="Disordered" evidence="4">
    <location>
        <begin position="1200"/>
        <end position="1360"/>
    </location>
</feature>
<dbReference type="PANTHER" id="PTHR14027:SF2">
    <property type="entry name" value="RNA POLYMERASE-ASSOCIATED PROTEIN CTR9 HOMOLOG"/>
    <property type="match status" value="1"/>
</dbReference>
<dbReference type="SUPFAM" id="SSF48452">
    <property type="entry name" value="TPR-like"/>
    <property type="match status" value="2"/>
</dbReference>
<evidence type="ECO:0000256" key="2">
    <source>
        <dbReference type="ARBA" id="ARBA00022803"/>
    </source>
</evidence>
<keyword evidence="1" id="KW-0677">Repeat</keyword>
<keyword evidence="6" id="KW-1185">Reference proteome</keyword>
<feature type="repeat" description="TPR" evidence="3">
    <location>
        <begin position="245"/>
        <end position="278"/>
    </location>
</feature>
<dbReference type="RefSeq" id="XP_025369067.1">
    <property type="nucleotide sequence ID" value="XM_025512266.1"/>
</dbReference>
<dbReference type="FunCoup" id="A0A316VW82">
    <property type="interactions" value="455"/>
</dbReference>
<feature type="compositionally biased region" description="Basic residues" evidence="4">
    <location>
        <begin position="1301"/>
        <end position="1318"/>
    </location>
</feature>
<dbReference type="Proteomes" id="UP000245783">
    <property type="component" value="Unassembled WGS sequence"/>
</dbReference>
<dbReference type="SMART" id="SM00028">
    <property type="entry name" value="TPR"/>
    <property type="match status" value="5"/>
</dbReference>
<evidence type="ECO:0000256" key="3">
    <source>
        <dbReference type="PROSITE-ProRule" id="PRU00339"/>
    </source>
</evidence>
<dbReference type="InterPro" id="IPR019734">
    <property type="entry name" value="TPR_rpt"/>
</dbReference>
<organism evidence="5 6">
    <name type="scientific">Ceraceosorus guamensis</name>
    <dbReference type="NCBI Taxonomy" id="1522189"/>
    <lineage>
        <taxon>Eukaryota</taxon>
        <taxon>Fungi</taxon>
        <taxon>Dikarya</taxon>
        <taxon>Basidiomycota</taxon>
        <taxon>Ustilaginomycotina</taxon>
        <taxon>Exobasidiomycetes</taxon>
        <taxon>Ceraceosorales</taxon>
        <taxon>Ceraceosoraceae</taxon>
        <taxon>Ceraceosorus</taxon>
    </lineage>
</organism>
<evidence type="ECO:0008006" key="7">
    <source>
        <dbReference type="Google" id="ProtNLM"/>
    </source>
</evidence>
<evidence type="ECO:0000313" key="6">
    <source>
        <dbReference type="Proteomes" id="UP000245783"/>
    </source>
</evidence>